<reference evidence="1" key="1">
    <citation type="journal article" date="2014" name="Front. Microbiol.">
        <title>High frequency of phylogenetically diverse reductive dehalogenase-homologous genes in deep subseafloor sedimentary metagenomes.</title>
        <authorList>
            <person name="Kawai M."/>
            <person name="Futagami T."/>
            <person name="Toyoda A."/>
            <person name="Takaki Y."/>
            <person name="Nishi S."/>
            <person name="Hori S."/>
            <person name="Arai W."/>
            <person name="Tsubouchi T."/>
            <person name="Morono Y."/>
            <person name="Uchiyama I."/>
            <person name="Ito T."/>
            <person name="Fujiyama A."/>
            <person name="Inagaki F."/>
            <person name="Takami H."/>
        </authorList>
    </citation>
    <scope>NUCLEOTIDE SEQUENCE</scope>
    <source>
        <strain evidence="1">Expedition CK06-06</strain>
    </source>
</reference>
<comment type="caution">
    <text evidence="1">The sequence shown here is derived from an EMBL/GenBank/DDBJ whole genome shotgun (WGS) entry which is preliminary data.</text>
</comment>
<proteinExistence type="predicted"/>
<protein>
    <submittedName>
        <fullName evidence="1">Uncharacterized protein</fullName>
    </submittedName>
</protein>
<sequence length="62" mass="7673">YWLEYLEKDGPETTRKMIHEFILKQMDEKPIHVKNLRSFVEKVLRLLNSKYEYLKIVFEVEN</sequence>
<dbReference type="AlphaFoldDB" id="X1AHQ1"/>
<organism evidence="1">
    <name type="scientific">marine sediment metagenome</name>
    <dbReference type="NCBI Taxonomy" id="412755"/>
    <lineage>
        <taxon>unclassified sequences</taxon>
        <taxon>metagenomes</taxon>
        <taxon>ecological metagenomes</taxon>
    </lineage>
</organism>
<evidence type="ECO:0000313" key="1">
    <source>
        <dbReference type="EMBL" id="GAG82135.1"/>
    </source>
</evidence>
<gene>
    <name evidence="1" type="ORF">S01H4_26106</name>
</gene>
<accession>X1AHQ1</accession>
<name>X1AHQ1_9ZZZZ</name>
<dbReference type="EMBL" id="BART01012530">
    <property type="protein sequence ID" value="GAG82135.1"/>
    <property type="molecule type" value="Genomic_DNA"/>
</dbReference>
<feature type="non-terminal residue" evidence="1">
    <location>
        <position position="1"/>
    </location>
</feature>